<dbReference type="SUPFAM" id="SSF54897">
    <property type="entry name" value="Protease propeptides/inhibitors"/>
    <property type="match status" value="1"/>
</dbReference>
<evidence type="ECO:0000256" key="3">
    <source>
        <dbReference type="ARBA" id="ARBA00022801"/>
    </source>
</evidence>
<organism evidence="8 9">
    <name type="scientific">Wallemia mellicola (strain ATCC MYA-4683 / CBS 633.66)</name>
    <name type="common">Wallemia sebi (CBS 633.66)</name>
    <dbReference type="NCBI Taxonomy" id="671144"/>
    <lineage>
        <taxon>Eukaryota</taxon>
        <taxon>Fungi</taxon>
        <taxon>Dikarya</taxon>
        <taxon>Basidiomycota</taxon>
        <taxon>Wallemiomycotina</taxon>
        <taxon>Wallemiomycetes</taxon>
        <taxon>Wallemiales</taxon>
        <taxon>Wallemiaceae</taxon>
        <taxon>Wallemia</taxon>
    </lineage>
</organism>
<feature type="region of interest" description="Disordered" evidence="6">
    <location>
        <begin position="451"/>
        <end position="477"/>
    </location>
</feature>
<dbReference type="InParanoid" id="I4Y9V5"/>
<dbReference type="OrthoDB" id="1638493at2759"/>
<dbReference type="HOGENOM" id="CLU_311964_0_0_1"/>
<dbReference type="InterPro" id="IPR000209">
    <property type="entry name" value="Peptidase_S8/S53_dom"/>
</dbReference>
<protein>
    <recommendedName>
        <fullName evidence="7">WW domain-containing protein</fullName>
    </recommendedName>
</protein>
<dbReference type="FunFam" id="3.40.50.200:FF:000007">
    <property type="entry name" value="Subtilisin-like serine protease"/>
    <property type="match status" value="1"/>
</dbReference>
<dbReference type="EMBL" id="JH668237">
    <property type="protein sequence ID" value="EIM20747.1"/>
    <property type="molecule type" value="Genomic_DNA"/>
</dbReference>
<evidence type="ECO:0000256" key="2">
    <source>
        <dbReference type="ARBA" id="ARBA00022670"/>
    </source>
</evidence>
<dbReference type="GO" id="GO:0006508">
    <property type="term" value="P:proteolysis"/>
    <property type="evidence" value="ECO:0007669"/>
    <property type="project" value="UniProtKB-KW"/>
</dbReference>
<feature type="active site" description="Charge relay system" evidence="5">
    <location>
        <position position="726"/>
    </location>
</feature>
<evidence type="ECO:0000256" key="4">
    <source>
        <dbReference type="ARBA" id="ARBA00022825"/>
    </source>
</evidence>
<keyword evidence="9" id="KW-1185">Reference proteome</keyword>
<feature type="domain" description="WW" evidence="7">
    <location>
        <begin position="482"/>
        <end position="518"/>
    </location>
</feature>
<dbReference type="RefSeq" id="XP_006959276.1">
    <property type="nucleotide sequence ID" value="XM_006959214.1"/>
</dbReference>
<feature type="active site" description="Charge relay system" evidence="5">
    <location>
        <position position="881"/>
    </location>
</feature>
<dbReference type="InterPro" id="IPR036852">
    <property type="entry name" value="Peptidase_S8/S53_dom_sf"/>
</dbReference>
<dbReference type="GeneID" id="18474996"/>
<dbReference type="GO" id="GO:0005615">
    <property type="term" value="C:extracellular space"/>
    <property type="evidence" value="ECO:0007669"/>
    <property type="project" value="TreeGrafter"/>
</dbReference>
<dbReference type="GO" id="GO:0004252">
    <property type="term" value="F:serine-type endopeptidase activity"/>
    <property type="evidence" value="ECO:0007669"/>
    <property type="project" value="UniProtKB-UniRule"/>
</dbReference>
<dbReference type="InterPro" id="IPR001202">
    <property type="entry name" value="WW_dom"/>
</dbReference>
<dbReference type="SUPFAM" id="SSF52743">
    <property type="entry name" value="Subtilisin-like"/>
    <property type="match status" value="1"/>
</dbReference>
<sequence>MFDPKLSIVPDDNNIYMFGTTRTCSQYSLSGNIIISIPPLERKQLRIHSLSVTFQGAAQYSDSQSRLSNYRLAHCSDQIVKRTNAPHVFENDSNEFINVSVFFDLRLNGWLPPSISLPSSRTSYGLFAKMECTIEPIEHSKRSSLLWPLNNTIKKLTVLAPESEIYITRHRNQHQRSRVHNIRSQCPTHDIKDFKPVRIGIKTPMWYFTDDDDLKLDIFTGLVNDDSDESTEARLESLQLGCVEEIHYTSEPRQRYLQTYPLPQCQPPTYPLIPFNNSLPEHTLNDIASTLGISTMPTSYTRSRLVARGVGPPPATAAFATHTFGEEGVNISGKLTARIALTLPMPTKEERSSDKVNPNGCNSSPYPDCETPFVKVRHALRLILNIIRKAPGDEEWRGESIDITIPVWFSTRSSDSQIEVQAQRLALLKSKGLLPHSNLPAYSQLYTDQGAQVEDEEAPPRYNKNPEPNEETLLSGESLRRTNIPPRWDKLFDSNSNKYYYVNYNYDPPTTQWKKPNKLKLKLKRVFSHPGGSKERQKREIKGTGQAKGFAVPMGINCVGLSSAGLLDNLSSLTEGHYIMSFKPDVDQSKHYGLLENLLGSQSSIKHKYDGFYNGYALNMGSNLLGGLLDSLLGDIADMEEDVEVEAYAIQDDATWNLQRIIQRDALPAGSDSHSQDYQYAYTGDGSGVDVYVIDTGIRVSHDEFEGRASYGYNGTSGDGSDQVHHGTHVAALIGGKTYGTAKKANLISVKVLDANGQGRASDVLAGVNWAVNQAKSTDKPSIASLSLGGPGSNAMDNIVNDATKSGVHFVVASGNYNEDACSSSPARVESAITVGASDISDRRAPFSSYGDCVDLYAPGVDILSAGNENDQATLYLNGSSMSAPIVSGMLATIISNEGDISPEDMQNRINDLSTDSIVSESNPVNKDAGNATLAYYNPTQ</sequence>
<keyword evidence="4 5" id="KW-0720">Serine protease</keyword>
<dbReference type="CDD" id="cd04077">
    <property type="entry name" value="Peptidases_S8_PCSK9_ProteinaseK_like"/>
    <property type="match status" value="1"/>
</dbReference>
<evidence type="ECO:0000256" key="5">
    <source>
        <dbReference type="PROSITE-ProRule" id="PRU01240"/>
    </source>
</evidence>
<accession>I4Y9V5</accession>
<dbReference type="InterPro" id="IPR034193">
    <property type="entry name" value="PCSK9_ProteinaseK-like"/>
</dbReference>
<gene>
    <name evidence="8" type="ORF">WALSEDRAFT_65167</name>
</gene>
<dbReference type="Proteomes" id="UP000005242">
    <property type="component" value="Unassembled WGS sequence"/>
</dbReference>
<keyword evidence="3 5" id="KW-0378">Hydrolase</keyword>
<dbReference type="PROSITE" id="PS00136">
    <property type="entry name" value="SUBTILASE_ASP"/>
    <property type="match status" value="1"/>
</dbReference>
<evidence type="ECO:0000256" key="1">
    <source>
        <dbReference type="ARBA" id="ARBA00011073"/>
    </source>
</evidence>
<evidence type="ECO:0000256" key="6">
    <source>
        <dbReference type="SAM" id="MobiDB-lite"/>
    </source>
</evidence>
<dbReference type="Pfam" id="PF00082">
    <property type="entry name" value="Peptidase_S8"/>
    <property type="match status" value="1"/>
</dbReference>
<name>I4Y9V5_WALMC</name>
<feature type="active site" description="Charge relay system" evidence="5">
    <location>
        <position position="695"/>
    </location>
</feature>
<dbReference type="Gene3D" id="3.40.50.200">
    <property type="entry name" value="Peptidase S8/S53 domain"/>
    <property type="match status" value="1"/>
</dbReference>
<dbReference type="KEGG" id="wse:WALSEDRAFT_65167"/>
<dbReference type="InterPro" id="IPR050131">
    <property type="entry name" value="Peptidase_S8_subtilisin-like"/>
</dbReference>
<dbReference type="PRINTS" id="PR00723">
    <property type="entry name" value="SUBTILISIN"/>
</dbReference>
<proteinExistence type="inferred from homology"/>
<dbReference type="STRING" id="671144.I4Y9V5"/>
<reference evidence="8 9" key="1">
    <citation type="journal article" date="2012" name="Fungal Genet. Biol.">
        <title>The genome of the xerotolerant mold Wallemia sebi reveals adaptations to osmotic stress and suggests cryptic sexual reproduction.</title>
        <authorList>
            <person name="Padamsee M."/>
            <person name="Kumar T.K.A."/>
            <person name="Riley R."/>
            <person name="Binder M."/>
            <person name="Boyd A."/>
            <person name="Calvo A.M."/>
            <person name="Furukawa K."/>
            <person name="Hesse C."/>
            <person name="Hohmann S."/>
            <person name="James T.Y."/>
            <person name="LaButti K."/>
            <person name="Lapidus A."/>
            <person name="Lindquist E."/>
            <person name="Lucas S."/>
            <person name="Miller K."/>
            <person name="Shantappa S."/>
            <person name="Grigoriev I.V."/>
            <person name="Hibbett D.S."/>
            <person name="McLaughlin D.J."/>
            <person name="Spatafora J.W."/>
            <person name="Aime M.C."/>
        </authorList>
    </citation>
    <scope>NUCLEOTIDE SEQUENCE [LARGE SCALE GENOMIC DNA]</scope>
    <source>
        <strain evidence="9">ATCC MYA-4683 / CBS 633.66</strain>
    </source>
</reference>
<dbReference type="AlphaFoldDB" id="I4Y9V5"/>
<dbReference type="PANTHER" id="PTHR43806:SF11">
    <property type="entry name" value="CEREVISIN-RELATED"/>
    <property type="match status" value="1"/>
</dbReference>
<comment type="similarity">
    <text evidence="1 5">Belongs to the peptidase S8 family.</text>
</comment>
<evidence type="ECO:0000313" key="9">
    <source>
        <dbReference type="Proteomes" id="UP000005242"/>
    </source>
</evidence>
<dbReference type="PROSITE" id="PS50020">
    <property type="entry name" value="WW_DOMAIN_2"/>
    <property type="match status" value="1"/>
</dbReference>
<dbReference type="PANTHER" id="PTHR43806">
    <property type="entry name" value="PEPTIDASE S8"/>
    <property type="match status" value="1"/>
</dbReference>
<dbReference type="eggNOG" id="KOG1153">
    <property type="taxonomic scope" value="Eukaryota"/>
</dbReference>
<dbReference type="InterPro" id="IPR023827">
    <property type="entry name" value="Peptidase_S8_Asp-AS"/>
</dbReference>
<evidence type="ECO:0000259" key="7">
    <source>
        <dbReference type="PROSITE" id="PS50020"/>
    </source>
</evidence>
<dbReference type="PROSITE" id="PS51892">
    <property type="entry name" value="SUBTILASE"/>
    <property type="match status" value="1"/>
</dbReference>
<keyword evidence="2 5" id="KW-0645">Protease</keyword>
<dbReference type="InterPro" id="IPR015500">
    <property type="entry name" value="Peptidase_S8_subtilisin-rel"/>
</dbReference>
<evidence type="ECO:0000313" key="8">
    <source>
        <dbReference type="EMBL" id="EIM20747.1"/>
    </source>
</evidence>